<evidence type="ECO:0000313" key="4">
    <source>
        <dbReference type="EMBL" id="SDQ77440.1"/>
    </source>
</evidence>
<dbReference type="GO" id="GO:0006260">
    <property type="term" value="P:DNA replication"/>
    <property type="evidence" value="ECO:0007669"/>
    <property type="project" value="InterPro"/>
</dbReference>
<organism evidence="4 5">
    <name type="scientific">Actinopolyspora saharensis</name>
    <dbReference type="NCBI Taxonomy" id="995062"/>
    <lineage>
        <taxon>Bacteria</taxon>
        <taxon>Bacillati</taxon>
        <taxon>Actinomycetota</taxon>
        <taxon>Actinomycetes</taxon>
        <taxon>Actinopolysporales</taxon>
        <taxon>Actinopolysporaceae</taxon>
        <taxon>Actinopolyspora</taxon>
    </lineage>
</organism>
<dbReference type="AlphaFoldDB" id="A0A1H1DM36"/>
<name>A0A1H1DM36_9ACTN</name>
<keyword evidence="5" id="KW-1185">Reference proteome</keyword>
<dbReference type="Pfam" id="PF00436">
    <property type="entry name" value="SSB"/>
    <property type="match status" value="1"/>
</dbReference>
<sequence length="156" mass="17328">MYETAVTLVGEVLSTPKSRETRNGNRVASFRMVSTARRFDRTRQCWVDGDRVYATINCWKQLAESVLYSLDKNDSVVVTGRLRTREYEFEGQRRVTAEVEAGAIGLDVLCSVRTDSDENTVEGGTEEEPPSQPSQLRPLGIVESNTAADTRHAIGA</sequence>
<dbReference type="GO" id="GO:0003697">
    <property type="term" value="F:single-stranded DNA binding"/>
    <property type="evidence" value="ECO:0007669"/>
    <property type="project" value="InterPro"/>
</dbReference>
<dbReference type="Proteomes" id="UP000199301">
    <property type="component" value="Unassembled WGS sequence"/>
</dbReference>
<dbReference type="STRING" id="995062.SAMN04489718_2139"/>
<dbReference type="GO" id="GO:0009295">
    <property type="term" value="C:nucleoid"/>
    <property type="evidence" value="ECO:0007669"/>
    <property type="project" value="TreeGrafter"/>
</dbReference>
<evidence type="ECO:0000256" key="1">
    <source>
        <dbReference type="ARBA" id="ARBA00023125"/>
    </source>
</evidence>
<dbReference type="SUPFAM" id="SSF50249">
    <property type="entry name" value="Nucleic acid-binding proteins"/>
    <property type="match status" value="1"/>
</dbReference>
<feature type="region of interest" description="Disordered" evidence="3">
    <location>
        <begin position="115"/>
        <end position="156"/>
    </location>
</feature>
<dbReference type="InterPro" id="IPR012340">
    <property type="entry name" value="NA-bd_OB-fold"/>
</dbReference>
<gene>
    <name evidence="4" type="ORF">SAMN04489718_2139</name>
</gene>
<accession>A0A1H1DM36</accession>
<dbReference type="CDD" id="cd04496">
    <property type="entry name" value="SSB_OBF"/>
    <property type="match status" value="1"/>
</dbReference>
<keyword evidence="1 2" id="KW-0238">DNA-binding</keyword>
<dbReference type="PROSITE" id="PS50935">
    <property type="entry name" value="SSB"/>
    <property type="match status" value="1"/>
</dbReference>
<feature type="compositionally biased region" description="Acidic residues" evidence="3">
    <location>
        <begin position="117"/>
        <end position="129"/>
    </location>
</feature>
<dbReference type="EMBL" id="FNKO01000002">
    <property type="protein sequence ID" value="SDQ77440.1"/>
    <property type="molecule type" value="Genomic_DNA"/>
</dbReference>
<dbReference type="Gene3D" id="2.40.50.140">
    <property type="entry name" value="Nucleic acid-binding proteins"/>
    <property type="match status" value="1"/>
</dbReference>
<dbReference type="InterPro" id="IPR011344">
    <property type="entry name" value="ssDNA-bd"/>
</dbReference>
<reference evidence="5" key="1">
    <citation type="submission" date="2016-10" db="EMBL/GenBank/DDBJ databases">
        <authorList>
            <person name="Varghese N."/>
            <person name="Submissions S."/>
        </authorList>
    </citation>
    <scope>NUCLEOTIDE SEQUENCE [LARGE SCALE GENOMIC DNA]</scope>
    <source>
        <strain evidence="5">DSM 45459</strain>
    </source>
</reference>
<protein>
    <recommendedName>
        <fullName evidence="2">Single-stranded DNA-binding protein</fullName>
    </recommendedName>
</protein>
<dbReference type="InterPro" id="IPR000424">
    <property type="entry name" value="Primosome_PriB/ssb"/>
</dbReference>
<proteinExistence type="predicted"/>
<evidence type="ECO:0000256" key="3">
    <source>
        <dbReference type="SAM" id="MobiDB-lite"/>
    </source>
</evidence>
<dbReference type="PIRSF" id="PIRSF002070">
    <property type="entry name" value="SSB"/>
    <property type="match status" value="1"/>
</dbReference>
<dbReference type="PANTHER" id="PTHR10302:SF27">
    <property type="entry name" value="SINGLE-STRANDED DNA-BINDING PROTEIN"/>
    <property type="match status" value="1"/>
</dbReference>
<dbReference type="RefSeq" id="WP_245695755.1">
    <property type="nucleotide sequence ID" value="NZ_FNKO01000002.1"/>
</dbReference>
<dbReference type="PANTHER" id="PTHR10302">
    <property type="entry name" value="SINGLE-STRANDED DNA-BINDING PROTEIN"/>
    <property type="match status" value="1"/>
</dbReference>
<evidence type="ECO:0000256" key="2">
    <source>
        <dbReference type="PIRNR" id="PIRNR002070"/>
    </source>
</evidence>
<evidence type="ECO:0000313" key="5">
    <source>
        <dbReference type="Proteomes" id="UP000199301"/>
    </source>
</evidence>